<feature type="domain" description="Gcp-like" evidence="1">
    <location>
        <begin position="9"/>
        <end position="87"/>
    </location>
</feature>
<organism evidence="2">
    <name type="scientific">bioreactor metagenome</name>
    <dbReference type="NCBI Taxonomy" id="1076179"/>
    <lineage>
        <taxon>unclassified sequences</taxon>
        <taxon>metagenomes</taxon>
        <taxon>ecological metagenomes</taxon>
    </lineage>
</organism>
<protein>
    <submittedName>
        <fullName evidence="2">tRNA N6-adenosine threonylcarbamoyltransferase</fullName>
        <ecNumber evidence="2">2.3.1.234</ecNumber>
    </submittedName>
</protein>
<dbReference type="InterPro" id="IPR043129">
    <property type="entry name" value="ATPase_NBD"/>
</dbReference>
<proteinExistence type="predicted"/>
<dbReference type="Pfam" id="PF00814">
    <property type="entry name" value="TsaD"/>
    <property type="match status" value="1"/>
</dbReference>
<dbReference type="AlphaFoldDB" id="A0A645IYZ6"/>
<dbReference type="EC" id="2.3.1.234" evidence="2"/>
<sequence>METAARSLIGRAQEGELALAAYDCMARTFTKIILRAAAETRISRVLLAGGVASSSLLRRMLGERLADKNIQLFFALPALSSDNAVGVALLGMDKSGKDE</sequence>
<keyword evidence="2" id="KW-0808">Transferase</keyword>
<dbReference type="Gene3D" id="3.30.420.40">
    <property type="match status" value="2"/>
</dbReference>
<keyword evidence="2" id="KW-0012">Acyltransferase</keyword>
<dbReference type="SUPFAM" id="SSF53067">
    <property type="entry name" value="Actin-like ATPase domain"/>
    <property type="match status" value="1"/>
</dbReference>
<accession>A0A645IYZ6</accession>
<dbReference type="EMBL" id="VSSQ01126113">
    <property type="protein sequence ID" value="MPN56120.1"/>
    <property type="molecule type" value="Genomic_DNA"/>
</dbReference>
<dbReference type="GO" id="GO:0061711">
    <property type="term" value="F:tRNA N(6)-L-threonylcarbamoyladenine synthase activity"/>
    <property type="evidence" value="ECO:0007669"/>
    <property type="project" value="UniProtKB-EC"/>
</dbReference>
<gene>
    <name evidence="2" type="primary">tsaD_61</name>
    <name evidence="2" type="ORF">SDC9_203806</name>
</gene>
<evidence type="ECO:0000313" key="2">
    <source>
        <dbReference type="EMBL" id="MPN56120.1"/>
    </source>
</evidence>
<evidence type="ECO:0000259" key="1">
    <source>
        <dbReference type="Pfam" id="PF00814"/>
    </source>
</evidence>
<reference evidence="2" key="1">
    <citation type="submission" date="2019-08" db="EMBL/GenBank/DDBJ databases">
        <authorList>
            <person name="Kucharzyk K."/>
            <person name="Murdoch R.W."/>
            <person name="Higgins S."/>
            <person name="Loffler F."/>
        </authorList>
    </citation>
    <scope>NUCLEOTIDE SEQUENCE</scope>
</reference>
<comment type="caution">
    <text evidence="2">The sequence shown here is derived from an EMBL/GenBank/DDBJ whole genome shotgun (WGS) entry which is preliminary data.</text>
</comment>
<dbReference type="InterPro" id="IPR000905">
    <property type="entry name" value="Gcp-like_dom"/>
</dbReference>
<name>A0A645IYZ6_9ZZZZ</name>